<evidence type="ECO:0000313" key="16">
    <source>
        <dbReference type="Proteomes" id="UP001231124"/>
    </source>
</evidence>
<dbReference type="PROSITE" id="PS00374">
    <property type="entry name" value="MGMT"/>
    <property type="match status" value="1"/>
</dbReference>
<evidence type="ECO:0000259" key="14">
    <source>
        <dbReference type="PROSITE" id="PS01124"/>
    </source>
</evidence>
<dbReference type="EC" id="2.1.1.63" evidence="15"/>
<dbReference type="InterPro" id="IPR036388">
    <property type="entry name" value="WH-like_DNA-bd_sf"/>
</dbReference>
<dbReference type="EMBL" id="JAUSVP010000002">
    <property type="protein sequence ID" value="MDQ0446429.1"/>
    <property type="molecule type" value="Genomic_DNA"/>
</dbReference>
<organism evidence="15 16">
    <name type="scientific">Methylobacterium aerolatum</name>
    <dbReference type="NCBI Taxonomy" id="418708"/>
    <lineage>
        <taxon>Bacteria</taxon>
        <taxon>Pseudomonadati</taxon>
        <taxon>Pseudomonadota</taxon>
        <taxon>Alphaproteobacteria</taxon>
        <taxon>Hyphomicrobiales</taxon>
        <taxon>Methylobacteriaceae</taxon>
        <taxon>Methylobacterium</taxon>
    </lineage>
</organism>
<evidence type="ECO:0000256" key="6">
    <source>
        <dbReference type="ARBA" id="ARBA00022763"/>
    </source>
</evidence>
<accession>A0ABU0HY64</accession>
<keyword evidence="3 15" id="KW-0489">Methyltransferase</keyword>
<evidence type="ECO:0000313" key="15">
    <source>
        <dbReference type="EMBL" id="MDQ0446429.1"/>
    </source>
</evidence>
<keyword evidence="11" id="KW-0804">Transcription</keyword>
<dbReference type="InterPro" id="IPR036217">
    <property type="entry name" value="MethylDNA_cys_MeTrfase_DNAb"/>
</dbReference>
<dbReference type="InterPro" id="IPR004026">
    <property type="entry name" value="Ada_DNA_repair_Zn-bd"/>
</dbReference>
<dbReference type="NCBIfam" id="TIGR00589">
    <property type="entry name" value="ogt"/>
    <property type="match status" value="1"/>
</dbReference>
<dbReference type="PANTHER" id="PTHR10815">
    <property type="entry name" value="METHYLATED-DNA--PROTEIN-CYSTEINE METHYLTRANSFERASE"/>
    <property type="match status" value="1"/>
</dbReference>
<evidence type="ECO:0000256" key="12">
    <source>
        <dbReference type="ARBA" id="ARBA00023204"/>
    </source>
</evidence>
<dbReference type="PIRSF" id="PIRSF000409">
    <property type="entry name" value="Ada"/>
    <property type="match status" value="1"/>
</dbReference>
<gene>
    <name evidence="15" type="ORF">QO012_000918</name>
</gene>
<dbReference type="SUPFAM" id="SSF46689">
    <property type="entry name" value="Homeodomain-like"/>
    <property type="match status" value="1"/>
</dbReference>
<evidence type="ECO:0000256" key="9">
    <source>
        <dbReference type="ARBA" id="ARBA00023125"/>
    </source>
</evidence>
<dbReference type="SUPFAM" id="SSF46767">
    <property type="entry name" value="Methylated DNA-protein cysteine methyltransferase, C-terminal domain"/>
    <property type="match status" value="1"/>
</dbReference>
<dbReference type="InterPro" id="IPR036631">
    <property type="entry name" value="MGMT_N_sf"/>
</dbReference>
<keyword evidence="16" id="KW-1185">Reference proteome</keyword>
<dbReference type="Pfam" id="PF12833">
    <property type="entry name" value="HTH_18"/>
    <property type="match status" value="1"/>
</dbReference>
<evidence type="ECO:0000256" key="13">
    <source>
        <dbReference type="ARBA" id="ARBA00049348"/>
    </source>
</evidence>
<dbReference type="Pfam" id="PF01035">
    <property type="entry name" value="DNA_binding_1"/>
    <property type="match status" value="1"/>
</dbReference>
<evidence type="ECO:0000256" key="5">
    <source>
        <dbReference type="ARBA" id="ARBA00022723"/>
    </source>
</evidence>
<dbReference type="GO" id="GO:0003908">
    <property type="term" value="F:methylated-DNA-[protein]-cysteine S-methyltransferase activity"/>
    <property type="evidence" value="ECO:0007669"/>
    <property type="project" value="UniProtKB-EC"/>
</dbReference>
<dbReference type="Proteomes" id="UP001231124">
    <property type="component" value="Unassembled WGS sequence"/>
</dbReference>
<keyword evidence="7" id="KW-0862">Zinc</keyword>
<comment type="catalytic activity">
    <reaction evidence="1">
        <text>a 4-O-methyl-thymidine in DNA + L-cysteinyl-[protein] = a thymidine in DNA + S-methyl-L-cysteinyl-[protein]</text>
        <dbReference type="Rhea" id="RHEA:53428"/>
        <dbReference type="Rhea" id="RHEA-COMP:10131"/>
        <dbReference type="Rhea" id="RHEA-COMP:10132"/>
        <dbReference type="Rhea" id="RHEA-COMP:13555"/>
        <dbReference type="Rhea" id="RHEA-COMP:13556"/>
        <dbReference type="ChEBI" id="CHEBI:29950"/>
        <dbReference type="ChEBI" id="CHEBI:82612"/>
        <dbReference type="ChEBI" id="CHEBI:137386"/>
        <dbReference type="ChEBI" id="CHEBI:137387"/>
        <dbReference type="EC" id="2.1.1.63"/>
    </reaction>
</comment>
<proteinExistence type="predicted"/>
<dbReference type="GO" id="GO:0032259">
    <property type="term" value="P:methylation"/>
    <property type="evidence" value="ECO:0007669"/>
    <property type="project" value="UniProtKB-KW"/>
</dbReference>
<evidence type="ECO:0000256" key="10">
    <source>
        <dbReference type="ARBA" id="ARBA00023159"/>
    </source>
</evidence>
<evidence type="ECO:0000256" key="8">
    <source>
        <dbReference type="ARBA" id="ARBA00023015"/>
    </source>
</evidence>
<keyword evidence="9" id="KW-0238">DNA-binding</keyword>
<dbReference type="SMART" id="SM00342">
    <property type="entry name" value="HTH_ARAC"/>
    <property type="match status" value="1"/>
</dbReference>
<dbReference type="Gene3D" id="1.10.10.10">
    <property type="entry name" value="Winged helix-like DNA-binding domain superfamily/Winged helix DNA-binding domain"/>
    <property type="match status" value="1"/>
</dbReference>
<evidence type="ECO:0000256" key="7">
    <source>
        <dbReference type="ARBA" id="ARBA00022833"/>
    </source>
</evidence>
<keyword evidence="5" id="KW-0479">Metal-binding</keyword>
<evidence type="ECO:0000256" key="4">
    <source>
        <dbReference type="ARBA" id="ARBA00022679"/>
    </source>
</evidence>
<reference evidence="15 16" key="1">
    <citation type="submission" date="2023-07" db="EMBL/GenBank/DDBJ databases">
        <title>Genomic Encyclopedia of Type Strains, Phase IV (KMG-IV): sequencing the most valuable type-strain genomes for metagenomic binning, comparative biology and taxonomic classification.</title>
        <authorList>
            <person name="Goeker M."/>
        </authorList>
    </citation>
    <scope>NUCLEOTIDE SEQUENCE [LARGE SCALE GENOMIC DNA]</scope>
    <source>
        <strain evidence="15 16">DSM 19013</strain>
    </source>
</reference>
<dbReference type="SUPFAM" id="SSF57884">
    <property type="entry name" value="Ada DNA repair protein, N-terminal domain (N-Ada 10)"/>
    <property type="match status" value="1"/>
</dbReference>
<dbReference type="Pfam" id="PF02870">
    <property type="entry name" value="Methyltransf_1N"/>
    <property type="match status" value="1"/>
</dbReference>
<evidence type="ECO:0000256" key="3">
    <source>
        <dbReference type="ARBA" id="ARBA00022603"/>
    </source>
</evidence>
<keyword evidence="8" id="KW-0805">Transcription regulation</keyword>
<dbReference type="InterPro" id="IPR018062">
    <property type="entry name" value="HTH_AraC-typ_CS"/>
</dbReference>
<dbReference type="PANTHER" id="PTHR10815:SF14">
    <property type="entry name" value="BIFUNCTIONAL TRANSCRIPTIONAL ACTIVATOR_DNA REPAIR ENZYME ADA"/>
    <property type="match status" value="1"/>
</dbReference>
<dbReference type="PROSITE" id="PS00041">
    <property type="entry name" value="HTH_ARAC_FAMILY_1"/>
    <property type="match status" value="1"/>
</dbReference>
<dbReference type="NCBIfam" id="NF011964">
    <property type="entry name" value="PRK15435.1"/>
    <property type="match status" value="1"/>
</dbReference>
<comment type="cofactor">
    <cofactor evidence="2">
        <name>Zn(2+)</name>
        <dbReference type="ChEBI" id="CHEBI:29105"/>
    </cofactor>
</comment>
<name>A0ABU0HY64_9HYPH</name>
<sequence length="358" mass="37614">MPDANILNEPGAPGAEAHWTAVVSRDGSAAGHFVYAVKTTGVYCRPGCASRLPRRENVSFHPTCEAAEAAGFRPCLRCRPQDVGPASPRSEAVIRACRMIETAEAPPSLAALAAAAGLSAFHFHRIFKETTGVTPAAYARARRASKIAEGLKGAATVTEAIYDAGYATPSRFYAEAPDRLGMAAQDYRKGGAGQRIRFGTGHSALGPILVAATERGLCAILLGDDPQDLEQDLRRRFPAADLVAGDAAFSEWIAGAVALVETPGRAHDLPLDIGGTAFQQRVWQALRAIPPGNTASYADIARAIGAPGSARAVALACAANPLAVAVPCHRVVRADGGLSGYRWGTERKRALLVLERKT</sequence>
<evidence type="ECO:0000256" key="11">
    <source>
        <dbReference type="ARBA" id="ARBA00023163"/>
    </source>
</evidence>
<dbReference type="InterPro" id="IPR035451">
    <property type="entry name" value="Ada-like_dom_sf"/>
</dbReference>
<comment type="catalytic activity">
    <reaction evidence="13">
        <text>a 6-O-methyl-2'-deoxyguanosine in DNA + L-cysteinyl-[protein] = S-methyl-L-cysteinyl-[protein] + a 2'-deoxyguanosine in DNA</text>
        <dbReference type="Rhea" id="RHEA:24000"/>
        <dbReference type="Rhea" id="RHEA-COMP:10131"/>
        <dbReference type="Rhea" id="RHEA-COMP:10132"/>
        <dbReference type="Rhea" id="RHEA-COMP:11367"/>
        <dbReference type="Rhea" id="RHEA-COMP:11368"/>
        <dbReference type="ChEBI" id="CHEBI:29950"/>
        <dbReference type="ChEBI" id="CHEBI:82612"/>
        <dbReference type="ChEBI" id="CHEBI:85445"/>
        <dbReference type="ChEBI" id="CHEBI:85448"/>
        <dbReference type="EC" id="2.1.1.63"/>
    </reaction>
</comment>
<keyword evidence="12" id="KW-0234">DNA repair</keyword>
<dbReference type="InterPro" id="IPR016221">
    <property type="entry name" value="Bifunct_regulatory_prot_Ada"/>
</dbReference>
<feature type="domain" description="HTH araC/xylS-type" evidence="14">
    <location>
        <begin position="108"/>
        <end position="190"/>
    </location>
</feature>
<dbReference type="RefSeq" id="WP_238201212.1">
    <property type="nucleotide sequence ID" value="NZ_BPQE01000002.1"/>
</dbReference>
<evidence type="ECO:0000256" key="2">
    <source>
        <dbReference type="ARBA" id="ARBA00001947"/>
    </source>
</evidence>
<dbReference type="Gene3D" id="3.40.10.10">
    <property type="entry name" value="DNA Methylphosphotriester Repair Domain"/>
    <property type="match status" value="1"/>
</dbReference>
<keyword evidence="10" id="KW-0010">Activator</keyword>
<dbReference type="Pfam" id="PF02805">
    <property type="entry name" value="Ada_Zn_binding"/>
    <property type="match status" value="1"/>
</dbReference>
<keyword evidence="6" id="KW-0227">DNA damage</keyword>
<dbReference type="InterPro" id="IPR009057">
    <property type="entry name" value="Homeodomain-like_sf"/>
</dbReference>
<dbReference type="InterPro" id="IPR001497">
    <property type="entry name" value="MethylDNA_cys_MeTrfase_AS"/>
</dbReference>
<dbReference type="SUPFAM" id="SSF53155">
    <property type="entry name" value="Methylated DNA-protein cysteine methyltransferase domain"/>
    <property type="match status" value="1"/>
</dbReference>
<keyword evidence="4 15" id="KW-0808">Transferase</keyword>
<dbReference type="InterPro" id="IPR018060">
    <property type="entry name" value="HTH_AraC"/>
</dbReference>
<dbReference type="InterPro" id="IPR014048">
    <property type="entry name" value="MethylDNA_cys_MeTrfase_DNA-bd"/>
</dbReference>
<dbReference type="Gene3D" id="3.30.160.70">
    <property type="entry name" value="Methylated DNA-protein cysteine methyltransferase domain"/>
    <property type="match status" value="1"/>
</dbReference>
<dbReference type="PROSITE" id="PS01124">
    <property type="entry name" value="HTH_ARAC_FAMILY_2"/>
    <property type="match status" value="1"/>
</dbReference>
<dbReference type="Gene3D" id="1.10.10.60">
    <property type="entry name" value="Homeodomain-like"/>
    <property type="match status" value="1"/>
</dbReference>
<dbReference type="InterPro" id="IPR008332">
    <property type="entry name" value="MethylG_MeTrfase_N"/>
</dbReference>
<dbReference type="CDD" id="cd06445">
    <property type="entry name" value="ATase"/>
    <property type="match status" value="1"/>
</dbReference>
<evidence type="ECO:0000256" key="1">
    <source>
        <dbReference type="ARBA" id="ARBA00001286"/>
    </source>
</evidence>
<protein>
    <submittedName>
        <fullName evidence="15">AraC family transcriptional regulator of adaptative response/methylated-DNA-[protein]-cysteine methyltransferase</fullName>
        <ecNumber evidence="15">2.1.1.63</ecNumber>
    </submittedName>
</protein>
<comment type="caution">
    <text evidence="15">The sequence shown here is derived from an EMBL/GenBank/DDBJ whole genome shotgun (WGS) entry which is preliminary data.</text>
</comment>